<evidence type="ECO:0000313" key="2">
    <source>
        <dbReference type="EMBL" id="MBA2846695.1"/>
    </source>
</evidence>
<evidence type="ECO:0008006" key="4">
    <source>
        <dbReference type="Google" id="ProtNLM"/>
    </source>
</evidence>
<dbReference type="EMBL" id="JACDUJ010000001">
    <property type="protein sequence ID" value="MBA2846695.1"/>
    <property type="molecule type" value="Genomic_DNA"/>
</dbReference>
<name>A0A7J9NML8_METMI</name>
<reference evidence="2 3" key="1">
    <citation type="submission" date="2020-07" db="EMBL/GenBank/DDBJ databases">
        <title>Genomic Encyclopedia of Type Strains, Phase IV (KMG-V): Genome sequencing to study the core and pangenomes of soil and plant-associated prokaryotes.</title>
        <authorList>
            <person name="Whitman W."/>
        </authorList>
    </citation>
    <scope>NUCLEOTIDE SEQUENCE [LARGE SCALE GENOMIC DNA]</scope>
    <source>
        <strain evidence="2 3">A5</strain>
    </source>
</reference>
<proteinExistence type="predicted"/>
<protein>
    <recommendedName>
        <fullName evidence="4">S-layer protein C-terminal domain-containing protein</fullName>
    </recommendedName>
</protein>
<dbReference type="SUPFAM" id="SSF51126">
    <property type="entry name" value="Pectin lyase-like"/>
    <property type="match status" value="1"/>
</dbReference>
<evidence type="ECO:0000313" key="3">
    <source>
        <dbReference type="Proteomes" id="UP000571854"/>
    </source>
</evidence>
<feature type="region of interest" description="Disordered" evidence="1">
    <location>
        <begin position="253"/>
        <end position="272"/>
    </location>
</feature>
<sequence>MKKFLILAVIALSMLVSVSAEMDYNNSNYYGVINESGTYVLSEDIPSPKWGGILINTSNVVLDGGNHYLICNNGSEETYGVDIYPEDHPIANITIKNIVFKNWTNAIYADNYSKNVTIINCEFEDNEYFLNSSAIEQYFYLNTIHENQSAESYAPLASPKLVYNYGGNEYTYRLGNYYVGYAGTETDDEGVYNFVYDKEESFIRAFDIYPLIKTPENYKILKILYPESDSENGVVVADIFALANYPENYVIKETPVTTPSPSHSSSGGRSYDSDISDEIDSKVIKNFVSSAAVIYGNEIDQQYAEELRERIQNANGYKISGNAVIVGGPNANGFAKEYNNQFEMPISNDYPGENKGVIQVLKVHGSSISIIQSYTIVYIAGSDRLGTQAALEYFKTLDELPNGPIMVEWTENGPVVVE</sequence>
<evidence type="ECO:0000256" key="1">
    <source>
        <dbReference type="SAM" id="MobiDB-lite"/>
    </source>
</evidence>
<gene>
    <name evidence="2" type="ORF">HNP88_000879</name>
</gene>
<comment type="caution">
    <text evidence="2">The sequence shown here is derived from an EMBL/GenBank/DDBJ whole genome shotgun (WGS) entry which is preliminary data.</text>
</comment>
<dbReference type="Proteomes" id="UP000571854">
    <property type="component" value="Unassembled WGS sequence"/>
</dbReference>
<dbReference type="RefSeq" id="WP_181492112.1">
    <property type="nucleotide sequence ID" value="NZ_JACDUJ010000001.1"/>
</dbReference>
<organism evidence="2 3">
    <name type="scientific">Methanococcus maripaludis</name>
    <name type="common">Methanococcus deltae</name>
    <dbReference type="NCBI Taxonomy" id="39152"/>
    <lineage>
        <taxon>Archaea</taxon>
        <taxon>Methanobacteriati</taxon>
        <taxon>Methanobacteriota</taxon>
        <taxon>Methanomada group</taxon>
        <taxon>Methanococci</taxon>
        <taxon>Methanococcales</taxon>
        <taxon>Methanococcaceae</taxon>
        <taxon>Methanococcus</taxon>
    </lineage>
</organism>
<accession>A0A7J9NML8</accession>
<dbReference type="InterPro" id="IPR011050">
    <property type="entry name" value="Pectin_lyase_fold/virulence"/>
</dbReference>
<feature type="compositionally biased region" description="Low complexity" evidence="1">
    <location>
        <begin position="254"/>
        <end position="270"/>
    </location>
</feature>
<dbReference type="AlphaFoldDB" id="A0A7J9NML8"/>